<dbReference type="Gene3D" id="3.40.50.1820">
    <property type="entry name" value="alpha/beta hydrolase"/>
    <property type="match status" value="1"/>
</dbReference>
<dbReference type="OrthoDB" id="9812774at2"/>
<dbReference type="AlphaFoldDB" id="A0A4Q7KLD2"/>
<reference evidence="3 4" key="1">
    <citation type="submission" date="2019-02" db="EMBL/GenBank/DDBJ databases">
        <title>Genomic Encyclopedia of Type Strains, Phase IV (KMG-IV): sequencing the most valuable type-strain genomes for metagenomic binning, comparative biology and taxonomic classification.</title>
        <authorList>
            <person name="Goeker M."/>
        </authorList>
    </citation>
    <scope>NUCLEOTIDE SEQUENCE [LARGE SCALE GENOMIC DNA]</scope>
    <source>
        <strain evidence="3 4">DSM 101727</strain>
    </source>
</reference>
<evidence type="ECO:0000256" key="1">
    <source>
        <dbReference type="SAM" id="MobiDB-lite"/>
    </source>
</evidence>
<dbReference type="InterPro" id="IPR000073">
    <property type="entry name" value="AB_hydrolase_1"/>
</dbReference>
<feature type="region of interest" description="Disordered" evidence="1">
    <location>
        <begin position="1"/>
        <end position="24"/>
    </location>
</feature>
<name>A0A4Q7KLD2_9PSEU</name>
<dbReference type="SUPFAM" id="SSF53474">
    <property type="entry name" value="alpha/beta-Hydrolases"/>
    <property type="match status" value="1"/>
</dbReference>
<dbReference type="Proteomes" id="UP000294257">
    <property type="component" value="Unassembled WGS sequence"/>
</dbReference>
<keyword evidence="3" id="KW-0378">Hydrolase</keyword>
<dbReference type="RefSeq" id="WP_130345653.1">
    <property type="nucleotide sequence ID" value="NZ_SGWQ01000006.1"/>
</dbReference>
<gene>
    <name evidence="3" type="ORF">EV193_106292</name>
</gene>
<accession>A0A4Q7KLD2</accession>
<comment type="caution">
    <text evidence="3">The sequence shown here is derived from an EMBL/GenBank/DDBJ whole genome shotgun (WGS) entry which is preliminary data.</text>
</comment>
<evidence type="ECO:0000259" key="2">
    <source>
        <dbReference type="Pfam" id="PF00561"/>
    </source>
</evidence>
<dbReference type="GO" id="GO:0016787">
    <property type="term" value="F:hydrolase activity"/>
    <property type="evidence" value="ECO:0007669"/>
    <property type="project" value="UniProtKB-KW"/>
</dbReference>
<dbReference type="InterPro" id="IPR029058">
    <property type="entry name" value="AB_hydrolase_fold"/>
</dbReference>
<sequence>MDDFSSIEVDTGETTIHVRTHGSGPPVLLLHGFPQTHLMWRDVAPPLADRFTVMCADLRGNRPQARRRRRSARA</sequence>
<evidence type="ECO:0000313" key="3">
    <source>
        <dbReference type="EMBL" id="RZS37056.1"/>
    </source>
</evidence>
<keyword evidence="4" id="KW-1185">Reference proteome</keyword>
<evidence type="ECO:0000313" key="4">
    <source>
        <dbReference type="Proteomes" id="UP000294257"/>
    </source>
</evidence>
<dbReference type="Pfam" id="PF00561">
    <property type="entry name" value="Abhydrolase_1"/>
    <property type="match status" value="1"/>
</dbReference>
<proteinExistence type="predicted"/>
<organism evidence="3 4">
    <name type="scientific">Herbihabitans rhizosphaerae</name>
    <dbReference type="NCBI Taxonomy" id="1872711"/>
    <lineage>
        <taxon>Bacteria</taxon>
        <taxon>Bacillati</taxon>
        <taxon>Actinomycetota</taxon>
        <taxon>Actinomycetes</taxon>
        <taxon>Pseudonocardiales</taxon>
        <taxon>Pseudonocardiaceae</taxon>
        <taxon>Herbihabitans</taxon>
    </lineage>
</organism>
<feature type="domain" description="AB hydrolase-1" evidence="2">
    <location>
        <begin position="25"/>
        <end position="61"/>
    </location>
</feature>
<dbReference type="EMBL" id="SGWQ01000006">
    <property type="protein sequence ID" value="RZS37056.1"/>
    <property type="molecule type" value="Genomic_DNA"/>
</dbReference>
<protein>
    <submittedName>
        <fullName evidence="3">Alpha/beta hydrolase family protein</fullName>
    </submittedName>
</protein>